<protein>
    <submittedName>
        <fullName evidence="1">Uncharacterized protein</fullName>
    </submittedName>
</protein>
<dbReference type="Proteomes" id="UP000029120">
    <property type="component" value="Unassembled WGS sequence"/>
</dbReference>
<dbReference type="Gramene" id="KFK24564">
    <property type="protein sequence ID" value="KFK24564"/>
    <property type="gene ID" value="AALP_AAs40938U000100"/>
</dbReference>
<evidence type="ECO:0000313" key="1">
    <source>
        <dbReference type="EMBL" id="KFK24564.1"/>
    </source>
</evidence>
<evidence type="ECO:0000313" key="2">
    <source>
        <dbReference type="Proteomes" id="UP000029120"/>
    </source>
</evidence>
<sequence>NTVTVRFWSCLVPEDLPRHIPFAFLSFQFRTVQLN</sequence>
<dbReference type="AlphaFoldDB" id="A0A087G3W2"/>
<reference evidence="2" key="1">
    <citation type="journal article" date="2015" name="Nat. Plants">
        <title>Genome expansion of Arabis alpina linked with retrotransposition and reduced symmetric DNA methylation.</title>
        <authorList>
            <person name="Willing E.M."/>
            <person name="Rawat V."/>
            <person name="Mandakova T."/>
            <person name="Maumus F."/>
            <person name="James G.V."/>
            <person name="Nordstroem K.J."/>
            <person name="Becker C."/>
            <person name="Warthmann N."/>
            <person name="Chica C."/>
            <person name="Szarzynska B."/>
            <person name="Zytnicki M."/>
            <person name="Albani M.C."/>
            <person name="Kiefer C."/>
            <person name="Bergonzi S."/>
            <person name="Castaings L."/>
            <person name="Mateos J.L."/>
            <person name="Berns M.C."/>
            <person name="Bujdoso N."/>
            <person name="Piofczyk T."/>
            <person name="de Lorenzo L."/>
            <person name="Barrero-Sicilia C."/>
            <person name="Mateos I."/>
            <person name="Piednoel M."/>
            <person name="Hagmann J."/>
            <person name="Chen-Min-Tao R."/>
            <person name="Iglesias-Fernandez R."/>
            <person name="Schuster S.C."/>
            <person name="Alonso-Blanco C."/>
            <person name="Roudier F."/>
            <person name="Carbonero P."/>
            <person name="Paz-Ares J."/>
            <person name="Davis S.J."/>
            <person name="Pecinka A."/>
            <person name="Quesneville H."/>
            <person name="Colot V."/>
            <person name="Lysak M.A."/>
            <person name="Weigel D."/>
            <person name="Coupland G."/>
            <person name="Schneeberger K."/>
        </authorList>
    </citation>
    <scope>NUCLEOTIDE SEQUENCE [LARGE SCALE GENOMIC DNA]</scope>
    <source>
        <strain evidence="2">cv. Pajares</strain>
    </source>
</reference>
<proteinExistence type="predicted"/>
<organism evidence="1 2">
    <name type="scientific">Arabis alpina</name>
    <name type="common">Alpine rock-cress</name>
    <dbReference type="NCBI Taxonomy" id="50452"/>
    <lineage>
        <taxon>Eukaryota</taxon>
        <taxon>Viridiplantae</taxon>
        <taxon>Streptophyta</taxon>
        <taxon>Embryophyta</taxon>
        <taxon>Tracheophyta</taxon>
        <taxon>Spermatophyta</taxon>
        <taxon>Magnoliopsida</taxon>
        <taxon>eudicotyledons</taxon>
        <taxon>Gunneridae</taxon>
        <taxon>Pentapetalae</taxon>
        <taxon>rosids</taxon>
        <taxon>malvids</taxon>
        <taxon>Brassicales</taxon>
        <taxon>Brassicaceae</taxon>
        <taxon>Arabideae</taxon>
        <taxon>Arabis</taxon>
    </lineage>
</organism>
<feature type="non-terminal residue" evidence="1">
    <location>
        <position position="1"/>
    </location>
</feature>
<dbReference type="EMBL" id="KL967568">
    <property type="protein sequence ID" value="KFK24564.1"/>
    <property type="molecule type" value="Genomic_DNA"/>
</dbReference>
<accession>A0A087G3W2</accession>
<name>A0A087G3W2_ARAAL</name>
<gene>
    <name evidence="1" type="ORF">AALP_AAs40938U000100</name>
</gene>
<keyword evidence="2" id="KW-1185">Reference proteome</keyword>